<dbReference type="InParanoid" id="G9ERM4"/>
<dbReference type="AlphaFoldDB" id="G9ERM4"/>
<sequence>MLVSTILNMPSNTMANEPDNNPKKTPPTANMKVTAIESLSISCS</sequence>
<name>G9ERM4_9GAMM</name>
<evidence type="ECO:0000313" key="3">
    <source>
        <dbReference type="Proteomes" id="UP000002770"/>
    </source>
</evidence>
<evidence type="ECO:0000256" key="1">
    <source>
        <dbReference type="SAM" id="MobiDB-lite"/>
    </source>
</evidence>
<reference evidence="2 3" key="1">
    <citation type="journal article" date="2011" name="BMC Genomics">
        <title>Insight into cross-talk between intra-amoebal pathogens.</title>
        <authorList>
            <person name="Gimenez G."/>
            <person name="Bertelli C."/>
            <person name="Moliner C."/>
            <person name="Robert C."/>
            <person name="Raoult D."/>
            <person name="Fournier P.E."/>
            <person name="Greub G."/>
        </authorList>
    </citation>
    <scope>NUCLEOTIDE SEQUENCE [LARGE SCALE GENOMIC DNA]</scope>
    <source>
        <strain evidence="2 3">LLAP12</strain>
    </source>
</reference>
<gene>
    <name evidence="2" type="ORF">LDG_7940</name>
</gene>
<organism evidence="2 3">
    <name type="scientific">Legionella drancourtii LLAP12</name>
    <dbReference type="NCBI Taxonomy" id="658187"/>
    <lineage>
        <taxon>Bacteria</taxon>
        <taxon>Pseudomonadati</taxon>
        <taxon>Pseudomonadota</taxon>
        <taxon>Gammaproteobacteria</taxon>
        <taxon>Legionellales</taxon>
        <taxon>Legionellaceae</taxon>
        <taxon>Legionella</taxon>
    </lineage>
</organism>
<protein>
    <submittedName>
        <fullName evidence="2">Uncharacterized protein</fullName>
    </submittedName>
</protein>
<feature type="compositionally biased region" description="Polar residues" evidence="1">
    <location>
        <begin position="1"/>
        <end position="19"/>
    </location>
</feature>
<dbReference type="STRING" id="658187.LDG_7940"/>
<dbReference type="HOGENOM" id="CLU_3218050_0_0_6"/>
<keyword evidence="3" id="KW-1185">Reference proteome</keyword>
<feature type="region of interest" description="Disordered" evidence="1">
    <location>
        <begin position="1"/>
        <end position="29"/>
    </location>
</feature>
<proteinExistence type="predicted"/>
<dbReference type="Proteomes" id="UP000002770">
    <property type="component" value="Unassembled WGS sequence"/>
</dbReference>
<accession>G9ERM4</accession>
<evidence type="ECO:0000313" key="2">
    <source>
        <dbReference type="EMBL" id="EHL30037.1"/>
    </source>
</evidence>
<dbReference type="EMBL" id="JH413836">
    <property type="protein sequence ID" value="EHL30037.1"/>
    <property type="molecule type" value="Genomic_DNA"/>
</dbReference>